<dbReference type="InterPro" id="IPR010921">
    <property type="entry name" value="Trp_repressor/repl_initiator"/>
</dbReference>
<dbReference type="EMBL" id="WFLN01000005">
    <property type="protein sequence ID" value="KAB8032272.1"/>
    <property type="molecule type" value="Genomic_DNA"/>
</dbReference>
<dbReference type="AlphaFoldDB" id="A0A833N2J8"/>
<dbReference type="SUPFAM" id="SSF48295">
    <property type="entry name" value="TrpR-like"/>
    <property type="match status" value="1"/>
</dbReference>
<dbReference type="Pfam" id="PF01527">
    <property type="entry name" value="HTH_Tnp_1"/>
    <property type="match status" value="1"/>
</dbReference>
<dbReference type="GO" id="GO:0004803">
    <property type="term" value="F:transposase activity"/>
    <property type="evidence" value="ECO:0007669"/>
    <property type="project" value="InterPro"/>
</dbReference>
<comment type="caution">
    <text evidence="1">The sequence shown here is derived from an EMBL/GenBank/DDBJ whole genome shotgun (WGS) entry which is preliminary data.</text>
</comment>
<accession>A0A833N2J8</accession>
<organism evidence="1 2">
    <name type="scientific">Fluviispira multicolorata</name>
    <dbReference type="NCBI Taxonomy" id="2654512"/>
    <lineage>
        <taxon>Bacteria</taxon>
        <taxon>Pseudomonadati</taxon>
        <taxon>Bdellovibrionota</taxon>
        <taxon>Oligoflexia</taxon>
        <taxon>Silvanigrellales</taxon>
        <taxon>Silvanigrellaceae</taxon>
        <taxon>Fluviispira</taxon>
    </lineage>
</organism>
<evidence type="ECO:0000313" key="1">
    <source>
        <dbReference type="EMBL" id="KAB8032272.1"/>
    </source>
</evidence>
<gene>
    <name evidence="1" type="ORF">GCL57_06380</name>
</gene>
<dbReference type="GO" id="GO:0043565">
    <property type="term" value="F:sequence-specific DNA binding"/>
    <property type="evidence" value="ECO:0007669"/>
    <property type="project" value="InterPro"/>
</dbReference>
<keyword evidence="2" id="KW-1185">Reference proteome</keyword>
<dbReference type="GO" id="GO:0006313">
    <property type="term" value="P:DNA transposition"/>
    <property type="evidence" value="ECO:0007669"/>
    <property type="project" value="InterPro"/>
</dbReference>
<name>A0A833N2J8_9BACT</name>
<dbReference type="RefSeq" id="WP_152212511.1">
    <property type="nucleotide sequence ID" value="NZ_WFLN01000005.1"/>
</dbReference>
<reference evidence="1 2" key="1">
    <citation type="submission" date="2019-10" db="EMBL/GenBank/DDBJ databases">
        <title>New genus of Silvanigrellaceae.</title>
        <authorList>
            <person name="Pitt A."/>
            <person name="Hahn M.W."/>
        </authorList>
    </citation>
    <scope>NUCLEOTIDE SEQUENCE [LARGE SCALE GENOMIC DNA]</scope>
    <source>
        <strain evidence="1 2">33A1-SZDP</strain>
    </source>
</reference>
<dbReference type="Proteomes" id="UP000442694">
    <property type="component" value="Unassembled WGS sequence"/>
</dbReference>
<protein>
    <submittedName>
        <fullName evidence="1">Transposase</fullName>
    </submittedName>
</protein>
<proteinExistence type="predicted"/>
<sequence>MAAVRISELLILGSPIQLKSFSAEFKSKVALEAIEELATINEIANKYQVFPNQVCTWKKELLDGIGSIFVDKRKKEAKLDEVLVPQLYQQIG</sequence>
<evidence type="ECO:0000313" key="2">
    <source>
        <dbReference type="Proteomes" id="UP000442694"/>
    </source>
</evidence>
<dbReference type="InterPro" id="IPR002514">
    <property type="entry name" value="Transposase_8"/>
</dbReference>